<accession>A0ABR2KQU5</accession>
<gene>
    <name evidence="2" type="ORF">M9Y10_021833</name>
</gene>
<organism evidence="2 3">
    <name type="scientific">Tritrichomonas musculus</name>
    <dbReference type="NCBI Taxonomy" id="1915356"/>
    <lineage>
        <taxon>Eukaryota</taxon>
        <taxon>Metamonada</taxon>
        <taxon>Parabasalia</taxon>
        <taxon>Tritrichomonadida</taxon>
        <taxon>Tritrichomonadidae</taxon>
        <taxon>Tritrichomonas</taxon>
    </lineage>
</organism>
<name>A0ABR2KQU5_9EUKA</name>
<dbReference type="EMBL" id="JAPFFF010000003">
    <property type="protein sequence ID" value="KAK8893413.1"/>
    <property type="molecule type" value="Genomic_DNA"/>
</dbReference>
<protein>
    <submittedName>
        <fullName evidence="2">Uncharacterized protein</fullName>
    </submittedName>
</protein>
<feature type="region of interest" description="Disordered" evidence="1">
    <location>
        <begin position="1"/>
        <end position="52"/>
    </location>
</feature>
<evidence type="ECO:0000256" key="1">
    <source>
        <dbReference type="SAM" id="MobiDB-lite"/>
    </source>
</evidence>
<evidence type="ECO:0000313" key="3">
    <source>
        <dbReference type="Proteomes" id="UP001470230"/>
    </source>
</evidence>
<dbReference type="Proteomes" id="UP001470230">
    <property type="component" value="Unassembled WGS sequence"/>
</dbReference>
<keyword evidence="3" id="KW-1185">Reference proteome</keyword>
<sequence>MSEAYLDEDQKIEPYPPENISTSSNARMSQTLNPNQYTHDSQPKNEIKPLGCTLPPRNSVYFRILQEKNKNSPYLQPVDGFGNYPPPPLLRKSKTNPSLIQPIRPAKICPPTTPRSPRKYSRPEQEGIPYSVRAEWKTQSEINFFNQVNLKHQQERQYTRIYSNDLLRHRQLSIERVSAARKRKEMEDRKQRIQECKEHQKSVRIDQKHDRFYNDEIYCRTGRQYRYIPNHDRCNPSNDDYIHI</sequence>
<reference evidence="2 3" key="1">
    <citation type="submission" date="2024-04" db="EMBL/GenBank/DDBJ databases">
        <title>Tritrichomonas musculus Genome.</title>
        <authorList>
            <person name="Alves-Ferreira E."/>
            <person name="Grigg M."/>
            <person name="Lorenzi H."/>
            <person name="Galac M."/>
        </authorList>
    </citation>
    <scope>NUCLEOTIDE SEQUENCE [LARGE SCALE GENOMIC DNA]</scope>
    <source>
        <strain evidence="2 3">EAF2021</strain>
    </source>
</reference>
<feature type="compositionally biased region" description="Polar residues" evidence="1">
    <location>
        <begin position="19"/>
        <end position="40"/>
    </location>
</feature>
<feature type="region of interest" description="Disordered" evidence="1">
    <location>
        <begin position="101"/>
        <end position="125"/>
    </location>
</feature>
<comment type="caution">
    <text evidence="2">The sequence shown here is derived from an EMBL/GenBank/DDBJ whole genome shotgun (WGS) entry which is preliminary data.</text>
</comment>
<evidence type="ECO:0000313" key="2">
    <source>
        <dbReference type="EMBL" id="KAK8893413.1"/>
    </source>
</evidence>
<proteinExistence type="predicted"/>